<evidence type="ECO:0000313" key="2">
    <source>
        <dbReference type="EMBL" id="KZT58056.1"/>
    </source>
</evidence>
<accession>A0A165GGW9</accession>
<evidence type="ECO:0000313" key="3">
    <source>
        <dbReference type="Proteomes" id="UP000076842"/>
    </source>
</evidence>
<dbReference type="STRING" id="1353952.A0A165GGW9"/>
<feature type="region of interest" description="Disordered" evidence="1">
    <location>
        <begin position="83"/>
        <end position="123"/>
    </location>
</feature>
<dbReference type="InParanoid" id="A0A165GGW9"/>
<sequence>MIINCDLFHSPPPPPPVRPRSLFVTEDAHHFHSRQIKPHHHKLYRMSAEVEERPAQRPRLGSPEIQITRQIIGGREVITIDDSDDEVHPLPHAPSPGPSRRRPGDRDRSARTANRRGSPAYRDRTIRFEELRRRQQVGEALTHRNRMQAIIDQEDVEFAIIPDDEEEDGDYGTSVSQSRWPLR</sequence>
<feature type="region of interest" description="Disordered" evidence="1">
    <location>
        <begin position="158"/>
        <end position="183"/>
    </location>
</feature>
<protein>
    <submittedName>
        <fullName evidence="2">Uncharacterized protein</fullName>
    </submittedName>
</protein>
<dbReference type="Proteomes" id="UP000076842">
    <property type="component" value="Unassembled WGS sequence"/>
</dbReference>
<evidence type="ECO:0000256" key="1">
    <source>
        <dbReference type="SAM" id="MobiDB-lite"/>
    </source>
</evidence>
<gene>
    <name evidence="2" type="ORF">CALCODRAFT_259110</name>
</gene>
<name>A0A165GGW9_9BASI</name>
<reference evidence="2 3" key="1">
    <citation type="journal article" date="2016" name="Mol. Biol. Evol.">
        <title>Comparative Genomics of Early-Diverging Mushroom-Forming Fungi Provides Insights into the Origins of Lignocellulose Decay Capabilities.</title>
        <authorList>
            <person name="Nagy L.G."/>
            <person name="Riley R."/>
            <person name="Tritt A."/>
            <person name="Adam C."/>
            <person name="Daum C."/>
            <person name="Floudas D."/>
            <person name="Sun H."/>
            <person name="Yadav J.S."/>
            <person name="Pangilinan J."/>
            <person name="Larsson K.H."/>
            <person name="Matsuura K."/>
            <person name="Barry K."/>
            <person name="Labutti K."/>
            <person name="Kuo R."/>
            <person name="Ohm R.A."/>
            <person name="Bhattacharya S.S."/>
            <person name="Shirouzu T."/>
            <person name="Yoshinaga Y."/>
            <person name="Martin F.M."/>
            <person name="Grigoriev I.V."/>
            <person name="Hibbett D.S."/>
        </authorList>
    </citation>
    <scope>NUCLEOTIDE SEQUENCE [LARGE SCALE GENOMIC DNA]</scope>
    <source>
        <strain evidence="2 3">HHB12733</strain>
    </source>
</reference>
<proteinExistence type="predicted"/>
<feature type="compositionally biased region" description="Acidic residues" evidence="1">
    <location>
        <begin position="158"/>
        <end position="170"/>
    </location>
</feature>
<organism evidence="2 3">
    <name type="scientific">Calocera cornea HHB12733</name>
    <dbReference type="NCBI Taxonomy" id="1353952"/>
    <lineage>
        <taxon>Eukaryota</taxon>
        <taxon>Fungi</taxon>
        <taxon>Dikarya</taxon>
        <taxon>Basidiomycota</taxon>
        <taxon>Agaricomycotina</taxon>
        <taxon>Dacrymycetes</taxon>
        <taxon>Dacrymycetales</taxon>
        <taxon>Dacrymycetaceae</taxon>
        <taxon>Calocera</taxon>
    </lineage>
</organism>
<keyword evidence="3" id="KW-1185">Reference proteome</keyword>
<dbReference type="EMBL" id="KV423955">
    <property type="protein sequence ID" value="KZT58056.1"/>
    <property type="molecule type" value="Genomic_DNA"/>
</dbReference>
<feature type="compositionally biased region" description="Polar residues" evidence="1">
    <location>
        <begin position="173"/>
        <end position="183"/>
    </location>
</feature>
<dbReference type="AlphaFoldDB" id="A0A165GGW9"/>